<keyword evidence="1" id="KW-0472">Membrane</keyword>
<evidence type="ECO:0000313" key="2">
    <source>
        <dbReference type="EMBL" id="ERJ17685.1"/>
    </source>
</evidence>
<reference evidence="2 3" key="2">
    <citation type="journal article" date="2013" name="PLoS ONE">
        <title>INDIGO - INtegrated Data Warehouse of MIcrobial GenOmes with Examples from the Red Sea Extremophiles.</title>
        <authorList>
            <person name="Alam I."/>
            <person name="Antunes A."/>
            <person name="Kamau A.A."/>
            <person name="Ba Alawi W."/>
            <person name="Kalkatawi M."/>
            <person name="Stingl U."/>
            <person name="Bajic V.B."/>
        </authorList>
    </citation>
    <scope>NUCLEOTIDE SEQUENCE [LARGE SCALE GENOMIC DNA]</scope>
    <source>
        <strain evidence="2 3">E1L3A</strain>
    </source>
</reference>
<dbReference type="STRING" id="1033802.SSPSH_003531"/>
<comment type="caution">
    <text evidence="2">The sequence shown here is derived from an EMBL/GenBank/DDBJ whole genome shotgun (WGS) entry which is preliminary data.</text>
</comment>
<feature type="transmembrane region" description="Helical" evidence="1">
    <location>
        <begin position="210"/>
        <end position="226"/>
    </location>
</feature>
<reference evidence="2 3" key="1">
    <citation type="journal article" date="2011" name="J. Bacteriol.">
        <title>Genome sequence of Salinisphaera shabanensis, a gammaproteobacterium from the harsh, variable environment of the brine-seawater interface of the Shaban Deep in the Red Sea.</title>
        <authorList>
            <person name="Antunes A."/>
            <person name="Alam I."/>
            <person name="Bajic V.B."/>
            <person name="Stingl U."/>
        </authorList>
    </citation>
    <scope>NUCLEOTIDE SEQUENCE [LARGE SCALE GENOMIC DNA]</scope>
    <source>
        <strain evidence="2 3">E1L3A</strain>
    </source>
</reference>
<feature type="transmembrane region" description="Helical" evidence="1">
    <location>
        <begin position="160"/>
        <end position="181"/>
    </location>
</feature>
<feature type="transmembrane region" description="Helical" evidence="1">
    <location>
        <begin position="281"/>
        <end position="302"/>
    </location>
</feature>
<organism evidence="2 3">
    <name type="scientific">Salinisphaera shabanensis E1L3A</name>
    <dbReference type="NCBI Taxonomy" id="1033802"/>
    <lineage>
        <taxon>Bacteria</taxon>
        <taxon>Pseudomonadati</taxon>
        <taxon>Pseudomonadota</taxon>
        <taxon>Gammaproteobacteria</taxon>
        <taxon>Salinisphaerales</taxon>
        <taxon>Salinisphaeraceae</taxon>
        <taxon>Salinisphaera</taxon>
    </lineage>
</organism>
<evidence type="ECO:0000256" key="1">
    <source>
        <dbReference type="SAM" id="Phobius"/>
    </source>
</evidence>
<keyword evidence="3" id="KW-1185">Reference proteome</keyword>
<dbReference type="Proteomes" id="UP000006242">
    <property type="component" value="Unassembled WGS sequence"/>
</dbReference>
<dbReference type="AlphaFoldDB" id="U2EHY6"/>
<dbReference type="RefSeq" id="WP_006914744.1">
    <property type="nucleotide sequence ID" value="NZ_AFNV02000031.1"/>
</dbReference>
<protein>
    <submittedName>
        <fullName evidence="2">Uncharacterized protein</fullName>
    </submittedName>
</protein>
<feature type="transmembrane region" description="Helical" evidence="1">
    <location>
        <begin position="233"/>
        <end position="252"/>
    </location>
</feature>
<proteinExistence type="predicted"/>
<dbReference type="eggNOG" id="ENOG5031R39">
    <property type="taxonomic scope" value="Bacteria"/>
</dbReference>
<keyword evidence="1" id="KW-0812">Transmembrane</keyword>
<gene>
    <name evidence="2" type="ORF">SSPSH_003531</name>
</gene>
<dbReference type="EMBL" id="AFNV02000031">
    <property type="protein sequence ID" value="ERJ17685.1"/>
    <property type="molecule type" value="Genomic_DNA"/>
</dbReference>
<feature type="transmembrane region" description="Helical" evidence="1">
    <location>
        <begin position="309"/>
        <end position="329"/>
    </location>
</feature>
<feature type="transmembrane region" description="Helical" evidence="1">
    <location>
        <begin position="20"/>
        <end position="40"/>
    </location>
</feature>
<name>U2EHY6_9GAMM</name>
<accession>U2EHY6</accession>
<feature type="transmembrane region" description="Helical" evidence="1">
    <location>
        <begin position="188"/>
        <end position="204"/>
    </location>
</feature>
<evidence type="ECO:0000313" key="3">
    <source>
        <dbReference type="Proteomes" id="UP000006242"/>
    </source>
</evidence>
<dbReference type="OrthoDB" id="7059436at2"/>
<keyword evidence="1" id="KW-1133">Transmembrane helix</keyword>
<feature type="transmembrane region" description="Helical" evidence="1">
    <location>
        <begin position="119"/>
        <end position="140"/>
    </location>
</feature>
<sequence length="377" mass="41920">MSPPMLSAPNAYHATTLERCAWWLASLFLALFLSCLRLTTTRPFELTTFKQLVNFEAVEPFQHRVLLPAIAAGIQQLAPVGETLLFALMEVAGWMLLIAVAYRALVVFEVGRSEPVRRLLAFTVLVPMLLHLIAPDLQMAAALSSDRPLLDIGGWTPRAIFYYVYDLPAAMFTLALILSMVRLTRTPSARCFALYLAVFVLATLNRETTLFLVPAFALMLWPVVGARRTLLMVAAQTAIFLAIQIPLTALFAGNTNPNAHLAHTAYEFHLFYNLETLSNPLYLVTYMARFTAALYLPVLLWHRYLDRRLGIALIFFALPLALIAIVVGRMVEQRIFIEIVPLVWLAALQVIATRTAGLESPAGRPQEPAGFAPRTPG</sequence>
<feature type="transmembrane region" description="Helical" evidence="1">
    <location>
        <begin position="84"/>
        <end position="107"/>
    </location>
</feature>